<dbReference type="InterPro" id="IPR000917">
    <property type="entry name" value="Sulfatase_N"/>
</dbReference>
<dbReference type="PROSITE" id="PS00523">
    <property type="entry name" value="SULFATASE_1"/>
    <property type="match status" value="1"/>
</dbReference>
<accession>A0A2R5GWL2</accession>
<dbReference type="InParanoid" id="A0A2R5GWL2"/>
<protein>
    <submittedName>
        <fullName evidence="9">Arylsulfatase B</fullName>
    </submittedName>
</protein>
<evidence type="ECO:0000259" key="8">
    <source>
        <dbReference type="Pfam" id="PF00884"/>
    </source>
</evidence>
<dbReference type="SUPFAM" id="SSF53649">
    <property type="entry name" value="Alkaline phosphatase-like"/>
    <property type="match status" value="1"/>
</dbReference>
<keyword evidence="4" id="KW-0106">Calcium</keyword>
<evidence type="ECO:0000256" key="1">
    <source>
        <dbReference type="ARBA" id="ARBA00008779"/>
    </source>
</evidence>
<dbReference type="EMBL" id="BEYU01000182">
    <property type="protein sequence ID" value="GBG34158.1"/>
    <property type="molecule type" value="Genomic_DNA"/>
</dbReference>
<dbReference type="OrthoDB" id="42852at2759"/>
<keyword evidence="10" id="KW-1185">Reference proteome</keyword>
<dbReference type="PROSITE" id="PS00149">
    <property type="entry name" value="SULFATASE_2"/>
    <property type="match status" value="1"/>
</dbReference>
<evidence type="ECO:0000256" key="6">
    <source>
        <dbReference type="SAM" id="MobiDB-lite"/>
    </source>
</evidence>
<evidence type="ECO:0000256" key="2">
    <source>
        <dbReference type="ARBA" id="ARBA00022723"/>
    </source>
</evidence>
<dbReference type="InterPro" id="IPR047115">
    <property type="entry name" value="ARSB"/>
</dbReference>
<reference evidence="9 10" key="1">
    <citation type="submission" date="2017-12" db="EMBL/GenBank/DDBJ databases">
        <title>Sequencing, de novo assembly and annotation of complete genome of a new Thraustochytrid species, strain FCC1311.</title>
        <authorList>
            <person name="Sedici K."/>
            <person name="Godart F."/>
            <person name="Aiese Cigliano R."/>
            <person name="Sanseverino W."/>
            <person name="Barakat M."/>
            <person name="Ortet P."/>
            <person name="Marechal E."/>
            <person name="Cagnac O."/>
            <person name="Amato A."/>
        </authorList>
    </citation>
    <scope>NUCLEOTIDE SEQUENCE [LARGE SCALE GENOMIC DNA]</scope>
</reference>
<feature type="region of interest" description="Disordered" evidence="6">
    <location>
        <begin position="773"/>
        <end position="811"/>
    </location>
</feature>
<evidence type="ECO:0000256" key="3">
    <source>
        <dbReference type="ARBA" id="ARBA00022801"/>
    </source>
</evidence>
<keyword evidence="2" id="KW-0479">Metal-binding</keyword>
<dbReference type="PANTHER" id="PTHR10342">
    <property type="entry name" value="ARYLSULFATASE"/>
    <property type="match status" value="1"/>
</dbReference>
<feature type="domain" description="Sulfatase N-terminal" evidence="8">
    <location>
        <begin position="138"/>
        <end position="499"/>
    </location>
</feature>
<evidence type="ECO:0000313" key="9">
    <source>
        <dbReference type="EMBL" id="GBG34158.1"/>
    </source>
</evidence>
<sequence length="924" mass="102449">MTRCSGRRRSSLGGVWVLLIVAATVLASCARAVEIEVRAGVSGSSKSDLDDEELTLWEAATECFGESSTTTWTTFSATSSRFTFSNLELDITNLEDADYDRLCRCVRSEASYADVTVTDVSIYAKNKKVHDWSAPTSPNIVLALADDLGWADVGWHEYKESGLDSATPFLDTLVSDSVRVERMYTAPVCSPSRAQLWTGRFFYRTGHGPAVTTGGFYGLSGRETTLAEILKGNGYHTALIGKWHLGYQDERLWPTFRGFDNHIGPFSIDYESRLKTKSLEGTNPAFDLTQSQVADMISLHNASIKLEKTSFAGELPPVYDTDDSNGEYETMHGTDIIKYEAERYVHVYYASEVRAKPLFLNVAFRAPHTPLTAPARYGSDSTLSKLFKKAGSNERLEYLRMVHALDVAIEHVVTALEEEYAWHDTVFIFTSDNGGLSTDAGGASNYPLNGQKNNVWEGGTRVATLVHGTTSDLAALDASVRGTANEQFFHFVDLLPTIATGIAGIAEKKFANAWKCDACLAHNDNVIDGENRWEAISTGTVDVEPVLHAVSVVTEEQADLMEDLDLLKTFVPRKVWDPTQYDGTGLASYVDGNSASSNWWSNFQEQIVRHGGGAVMYGPYKLAIGYSNPGKSNFPWEMVTSNYYTKYTKTKNNNPVAIDFDLDGDFPRGHENLYFLFNLEDDPSETKNLLVKKYRTEEIEILVRKMISFYIKTQSAEESVTDNYLRMGHTFDPAELLVGLEYGIHFRPFCDKSERCFYDLDVTSSSLKTSFKLTPAPTSTPTEAPVVTPTKKPTPQPTPLATTAESTLSNSDKNAADKLRSLPNWGPFPNSCSAYLYYDTTLSSAADVALIKSKVIKTKLRKWVRKCWRFCSNEGADCNAFRAEQVSSQRIRCSLYSARSSILKTKKTDSNANVAVLSDACFSS</sequence>
<evidence type="ECO:0000313" key="10">
    <source>
        <dbReference type="Proteomes" id="UP000241890"/>
    </source>
</evidence>
<name>A0A2R5GWL2_9STRA</name>
<evidence type="ECO:0000256" key="5">
    <source>
        <dbReference type="ARBA" id="ARBA00023180"/>
    </source>
</evidence>
<evidence type="ECO:0000256" key="7">
    <source>
        <dbReference type="SAM" id="SignalP"/>
    </source>
</evidence>
<keyword evidence="5" id="KW-0325">Glycoprotein</keyword>
<comment type="similarity">
    <text evidence="1">Belongs to the sulfatase family.</text>
</comment>
<dbReference type="GO" id="GO:0008484">
    <property type="term" value="F:sulfuric ester hydrolase activity"/>
    <property type="evidence" value="ECO:0007669"/>
    <property type="project" value="InterPro"/>
</dbReference>
<dbReference type="InterPro" id="IPR024607">
    <property type="entry name" value="Sulfatase_CS"/>
</dbReference>
<dbReference type="Gene3D" id="3.40.720.10">
    <property type="entry name" value="Alkaline Phosphatase, subunit A"/>
    <property type="match status" value="1"/>
</dbReference>
<dbReference type="PANTHER" id="PTHR10342:SF274">
    <property type="entry name" value="ARYLSULFATASE B"/>
    <property type="match status" value="1"/>
</dbReference>
<gene>
    <name evidence="9" type="ORF">FCC1311_103822</name>
</gene>
<dbReference type="InterPro" id="IPR017850">
    <property type="entry name" value="Alkaline_phosphatase_core_sf"/>
</dbReference>
<feature type="compositionally biased region" description="Low complexity" evidence="6">
    <location>
        <begin position="773"/>
        <end position="791"/>
    </location>
</feature>
<feature type="signal peptide" evidence="7">
    <location>
        <begin position="1"/>
        <end position="32"/>
    </location>
</feature>
<feature type="chain" id="PRO_5015327401" evidence="7">
    <location>
        <begin position="33"/>
        <end position="924"/>
    </location>
</feature>
<dbReference type="Gene3D" id="3.30.1120.10">
    <property type="match status" value="1"/>
</dbReference>
<dbReference type="Pfam" id="PF00884">
    <property type="entry name" value="Sulfatase"/>
    <property type="match status" value="1"/>
</dbReference>
<proteinExistence type="inferred from homology"/>
<keyword evidence="3" id="KW-0378">Hydrolase</keyword>
<dbReference type="AlphaFoldDB" id="A0A2R5GWL2"/>
<dbReference type="Proteomes" id="UP000241890">
    <property type="component" value="Unassembled WGS sequence"/>
</dbReference>
<comment type="caution">
    <text evidence="9">The sequence shown here is derived from an EMBL/GenBank/DDBJ whole genome shotgun (WGS) entry which is preliminary data.</text>
</comment>
<keyword evidence="7" id="KW-0732">Signal</keyword>
<dbReference type="PROSITE" id="PS51257">
    <property type="entry name" value="PROKAR_LIPOPROTEIN"/>
    <property type="match status" value="1"/>
</dbReference>
<evidence type="ECO:0000256" key="4">
    <source>
        <dbReference type="ARBA" id="ARBA00022837"/>
    </source>
</evidence>
<dbReference type="GO" id="GO:0046872">
    <property type="term" value="F:metal ion binding"/>
    <property type="evidence" value="ECO:0007669"/>
    <property type="project" value="UniProtKB-KW"/>
</dbReference>
<organism evidence="9 10">
    <name type="scientific">Hondaea fermentalgiana</name>
    <dbReference type="NCBI Taxonomy" id="2315210"/>
    <lineage>
        <taxon>Eukaryota</taxon>
        <taxon>Sar</taxon>
        <taxon>Stramenopiles</taxon>
        <taxon>Bigyra</taxon>
        <taxon>Labyrinthulomycetes</taxon>
        <taxon>Thraustochytrida</taxon>
        <taxon>Thraustochytriidae</taxon>
        <taxon>Hondaea</taxon>
    </lineage>
</organism>